<protein>
    <submittedName>
        <fullName evidence="1">Uncharacterized protein</fullName>
    </submittedName>
</protein>
<organism evidence="1">
    <name type="scientific">Ignisphaera aggregans</name>
    <dbReference type="NCBI Taxonomy" id="334771"/>
    <lineage>
        <taxon>Archaea</taxon>
        <taxon>Thermoproteota</taxon>
        <taxon>Thermoprotei</taxon>
        <taxon>Desulfurococcales</taxon>
        <taxon>Desulfurococcaceae</taxon>
        <taxon>Ignisphaera</taxon>
    </lineage>
</organism>
<accession>A0A7J2U426</accession>
<proteinExistence type="predicted"/>
<reference evidence="1" key="1">
    <citation type="journal article" date="2020" name="mSystems">
        <title>Genome- and Community-Level Interaction Insights into Carbon Utilization and Element Cycling Functions of Hydrothermarchaeota in Hydrothermal Sediment.</title>
        <authorList>
            <person name="Zhou Z."/>
            <person name="Liu Y."/>
            <person name="Xu W."/>
            <person name="Pan J."/>
            <person name="Luo Z.H."/>
            <person name="Li M."/>
        </authorList>
    </citation>
    <scope>NUCLEOTIDE SEQUENCE [LARGE SCALE GENOMIC DNA]</scope>
    <source>
        <strain evidence="1">SpSt-125</strain>
    </source>
</reference>
<evidence type="ECO:0000313" key="1">
    <source>
        <dbReference type="EMBL" id="HEM67600.1"/>
    </source>
</evidence>
<gene>
    <name evidence="1" type="ORF">ENO26_08590</name>
</gene>
<name>A0A7J2U426_9CREN</name>
<dbReference type="EMBL" id="DSEU01000059">
    <property type="protein sequence ID" value="HEM67600.1"/>
    <property type="molecule type" value="Genomic_DNA"/>
</dbReference>
<dbReference type="AlphaFoldDB" id="A0A7J2U426"/>
<sequence>MDAALKALTVVVVVLVVASLVASATIVQSTPIEMVRIIIGLKDYRDIEKLRMQCVSCSLVSEI</sequence>
<comment type="caution">
    <text evidence="1">The sequence shown here is derived from an EMBL/GenBank/DDBJ whole genome shotgun (WGS) entry which is preliminary data.</text>
</comment>